<feature type="transmembrane region" description="Helical" evidence="6">
    <location>
        <begin position="231"/>
        <end position="249"/>
    </location>
</feature>
<keyword evidence="5 6" id="KW-0472">Membrane</keyword>
<dbReference type="Pfam" id="PF02133">
    <property type="entry name" value="Transp_cyt_pur"/>
    <property type="match status" value="1"/>
</dbReference>
<evidence type="ECO:0000256" key="3">
    <source>
        <dbReference type="ARBA" id="ARBA00022692"/>
    </source>
</evidence>
<evidence type="ECO:0000256" key="1">
    <source>
        <dbReference type="ARBA" id="ARBA00004141"/>
    </source>
</evidence>
<comment type="caution">
    <text evidence="7">The sequence shown here is derived from an EMBL/GenBank/DDBJ whole genome shotgun (WGS) entry which is preliminary data.</text>
</comment>
<evidence type="ECO:0000256" key="5">
    <source>
        <dbReference type="ARBA" id="ARBA00023136"/>
    </source>
</evidence>
<keyword evidence="8" id="KW-1185">Reference proteome</keyword>
<feature type="transmembrane region" description="Helical" evidence="6">
    <location>
        <begin position="341"/>
        <end position="360"/>
    </location>
</feature>
<proteinExistence type="inferred from homology"/>
<dbReference type="InterPro" id="IPR045225">
    <property type="entry name" value="Uracil/uridine/allantoin_perm"/>
</dbReference>
<sequence>MLLAWDPRLEAHIPNHMPARTGMTTASFVAYIVFSVLSLPVIYIRPHKLQRFFYVASSVTIVFFLVLLIWALATMGPAGFGDTITAPAGTASSGPASLGWLMMYGILATVGSIAAGILNQNDYARFAARPRHALVGQAAAFPVYGILCSVVGILVTAATQNRFGGDALWNPADLFARLVNDHPHSSRTRAASFFAALALCVSQIGVNVPGNALSGGFDLAATFPRFVNIRRGAYLTAVLSVVVNPWQLVNTATTFLTVLSSYSIFLGPMTGLMVVSYLVVNRRKINVDDLYRGDASSIYWFSYGLNWRAPVAWTVGFAPLMPGFIAAVSPSAKVSAGATEFYYLSYLYGFTASGLVYVLLHRLFPAPRLDAYVRGSQSPQELQALFRQKWDSISYDGDSVIEGAEKEQAGEVVDGETKAHEV</sequence>
<protein>
    <submittedName>
        <fullName evidence="7">Uncharacterized protein</fullName>
    </submittedName>
</protein>
<dbReference type="PANTHER" id="PTHR30618">
    <property type="entry name" value="NCS1 FAMILY PURINE/PYRIMIDINE TRANSPORTER"/>
    <property type="match status" value="1"/>
</dbReference>
<organism evidence="7 8">
    <name type="scientific">Phialemonium thermophilum</name>
    <dbReference type="NCBI Taxonomy" id="223376"/>
    <lineage>
        <taxon>Eukaryota</taxon>
        <taxon>Fungi</taxon>
        <taxon>Dikarya</taxon>
        <taxon>Ascomycota</taxon>
        <taxon>Pezizomycotina</taxon>
        <taxon>Sordariomycetes</taxon>
        <taxon>Sordariomycetidae</taxon>
        <taxon>Cephalothecales</taxon>
        <taxon>Cephalothecaceae</taxon>
        <taxon>Phialemonium</taxon>
    </lineage>
</organism>
<feature type="transmembrane region" description="Helical" evidence="6">
    <location>
        <begin position="52"/>
        <end position="73"/>
    </location>
</feature>
<dbReference type="Proteomes" id="UP001586593">
    <property type="component" value="Unassembled WGS sequence"/>
</dbReference>
<feature type="transmembrane region" description="Helical" evidence="6">
    <location>
        <begin position="311"/>
        <end position="329"/>
    </location>
</feature>
<comment type="subcellular location">
    <subcellularLocation>
        <location evidence="1">Membrane</location>
        <topology evidence="1">Multi-pass membrane protein</topology>
    </subcellularLocation>
</comment>
<accession>A0ABR3W0J9</accession>
<dbReference type="EMBL" id="JAZHXJ010000849">
    <property type="protein sequence ID" value="KAL1849931.1"/>
    <property type="molecule type" value="Genomic_DNA"/>
</dbReference>
<evidence type="ECO:0000256" key="4">
    <source>
        <dbReference type="ARBA" id="ARBA00022989"/>
    </source>
</evidence>
<feature type="transmembrane region" description="Helical" evidence="6">
    <location>
        <begin position="255"/>
        <end position="280"/>
    </location>
</feature>
<comment type="similarity">
    <text evidence="2">Belongs to the purine-cytosine permease (2.A.39) family.</text>
</comment>
<evidence type="ECO:0000313" key="8">
    <source>
        <dbReference type="Proteomes" id="UP001586593"/>
    </source>
</evidence>
<feature type="transmembrane region" description="Helical" evidence="6">
    <location>
        <begin position="139"/>
        <end position="159"/>
    </location>
</feature>
<feature type="transmembrane region" description="Helical" evidence="6">
    <location>
        <begin position="25"/>
        <end position="45"/>
    </location>
</feature>
<keyword evidence="4 6" id="KW-1133">Transmembrane helix</keyword>
<dbReference type="InterPro" id="IPR001248">
    <property type="entry name" value="Pur-cyt_permease"/>
</dbReference>
<gene>
    <name evidence="7" type="ORF">VTK73DRAFT_9779</name>
</gene>
<feature type="transmembrane region" description="Helical" evidence="6">
    <location>
        <begin position="190"/>
        <end position="210"/>
    </location>
</feature>
<name>A0ABR3W0J9_9PEZI</name>
<keyword evidence="3 6" id="KW-0812">Transmembrane</keyword>
<feature type="transmembrane region" description="Helical" evidence="6">
    <location>
        <begin position="98"/>
        <end position="118"/>
    </location>
</feature>
<dbReference type="Gene3D" id="1.10.4160.10">
    <property type="entry name" value="Hydantoin permease"/>
    <property type="match status" value="1"/>
</dbReference>
<reference evidence="7 8" key="1">
    <citation type="journal article" date="2024" name="Commun. Biol.">
        <title>Comparative genomic analysis of thermophilic fungi reveals convergent evolutionary adaptations and gene losses.</title>
        <authorList>
            <person name="Steindorff A.S."/>
            <person name="Aguilar-Pontes M.V."/>
            <person name="Robinson A.J."/>
            <person name="Andreopoulos B."/>
            <person name="LaButti K."/>
            <person name="Kuo A."/>
            <person name="Mondo S."/>
            <person name="Riley R."/>
            <person name="Otillar R."/>
            <person name="Haridas S."/>
            <person name="Lipzen A."/>
            <person name="Grimwood J."/>
            <person name="Schmutz J."/>
            <person name="Clum A."/>
            <person name="Reid I.D."/>
            <person name="Moisan M.C."/>
            <person name="Butler G."/>
            <person name="Nguyen T.T.M."/>
            <person name="Dewar K."/>
            <person name="Conant G."/>
            <person name="Drula E."/>
            <person name="Henrissat B."/>
            <person name="Hansel C."/>
            <person name="Singer S."/>
            <person name="Hutchinson M.I."/>
            <person name="de Vries R.P."/>
            <person name="Natvig D.O."/>
            <person name="Powell A.J."/>
            <person name="Tsang A."/>
            <person name="Grigoriev I.V."/>
        </authorList>
    </citation>
    <scope>NUCLEOTIDE SEQUENCE [LARGE SCALE GENOMIC DNA]</scope>
    <source>
        <strain evidence="7 8">ATCC 24622</strain>
    </source>
</reference>
<evidence type="ECO:0000313" key="7">
    <source>
        <dbReference type="EMBL" id="KAL1849931.1"/>
    </source>
</evidence>
<dbReference type="PANTHER" id="PTHR30618:SF4">
    <property type="entry name" value="ALLANTOIN PERMEASE"/>
    <property type="match status" value="1"/>
</dbReference>
<evidence type="ECO:0000256" key="6">
    <source>
        <dbReference type="SAM" id="Phobius"/>
    </source>
</evidence>
<evidence type="ECO:0000256" key="2">
    <source>
        <dbReference type="ARBA" id="ARBA00008974"/>
    </source>
</evidence>